<name>A0ABW1J6R1_9PSEU</name>
<protein>
    <submittedName>
        <fullName evidence="1">Uncharacterized protein</fullName>
    </submittedName>
</protein>
<comment type="caution">
    <text evidence="1">The sequence shown here is derived from an EMBL/GenBank/DDBJ whole genome shotgun (WGS) entry which is preliminary data.</text>
</comment>
<dbReference type="RefSeq" id="WP_379586802.1">
    <property type="nucleotide sequence ID" value="NZ_JBHSQW010000035.1"/>
</dbReference>
<keyword evidence="2" id="KW-1185">Reference proteome</keyword>
<dbReference type="EMBL" id="JBHSQW010000035">
    <property type="protein sequence ID" value="MFC5996267.1"/>
    <property type="molecule type" value="Genomic_DNA"/>
</dbReference>
<evidence type="ECO:0000313" key="2">
    <source>
        <dbReference type="Proteomes" id="UP001596302"/>
    </source>
</evidence>
<organism evidence="1 2">
    <name type="scientific">Pseudonocardia hispaniensis</name>
    <dbReference type="NCBI Taxonomy" id="904933"/>
    <lineage>
        <taxon>Bacteria</taxon>
        <taxon>Bacillati</taxon>
        <taxon>Actinomycetota</taxon>
        <taxon>Actinomycetes</taxon>
        <taxon>Pseudonocardiales</taxon>
        <taxon>Pseudonocardiaceae</taxon>
        <taxon>Pseudonocardia</taxon>
    </lineage>
</organism>
<sequence length="52" mass="5805">MNRPDQYVTAPADWGDLKLLAAVVRDLRGRLNEAGRAVLEAVLDERGVEVER</sequence>
<gene>
    <name evidence="1" type="ORF">ACFQE5_18860</name>
</gene>
<reference evidence="2" key="1">
    <citation type="journal article" date="2019" name="Int. J. Syst. Evol. Microbiol.">
        <title>The Global Catalogue of Microorganisms (GCM) 10K type strain sequencing project: providing services to taxonomists for standard genome sequencing and annotation.</title>
        <authorList>
            <consortium name="The Broad Institute Genomics Platform"/>
            <consortium name="The Broad Institute Genome Sequencing Center for Infectious Disease"/>
            <person name="Wu L."/>
            <person name="Ma J."/>
        </authorList>
    </citation>
    <scope>NUCLEOTIDE SEQUENCE [LARGE SCALE GENOMIC DNA]</scope>
    <source>
        <strain evidence="2">CCM 8391</strain>
    </source>
</reference>
<proteinExistence type="predicted"/>
<dbReference type="Proteomes" id="UP001596302">
    <property type="component" value="Unassembled WGS sequence"/>
</dbReference>
<accession>A0ABW1J6R1</accession>
<evidence type="ECO:0000313" key="1">
    <source>
        <dbReference type="EMBL" id="MFC5996267.1"/>
    </source>
</evidence>